<comment type="caution">
    <text evidence="1">The sequence shown here is derived from an EMBL/GenBank/DDBJ whole genome shotgun (WGS) entry which is preliminary data.</text>
</comment>
<dbReference type="AlphaFoldDB" id="A0A218WXP8"/>
<name>A0A218WXP8_PUNGR</name>
<organism evidence="1 2">
    <name type="scientific">Punica granatum</name>
    <name type="common">Pomegranate</name>
    <dbReference type="NCBI Taxonomy" id="22663"/>
    <lineage>
        <taxon>Eukaryota</taxon>
        <taxon>Viridiplantae</taxon>
        <taxon>Streptophyta</taxon>
        <taxon>Embryophyta</taxon>
        <taxon>Tracheophyta</taxon>
        <taxon>Spermatophyta</taxon>
        <taxon>Magnoliopsida</taxon>
        <taxon>eudicotyledons</taxon>
        <taxon>Gunneridae</taxon>
        <taxon>Pentapetalae</taxon>
        <taxon>rosids</taxon>
        <taxon>malvids</taxon>
        <taxon>Myrtales</taxon>
        <taxon>Lythraceae</taxon>
        <taxon>Punica</taxon>
    </lineage>
</organism>
<protein>
    <submittedName>
        <fullName evidence="1">Uncharacterized protein</fullName>
    </submittedName>
</protein>
<dbReference type="EMBL" id="MTKT01002534">
    <property type="protein sequence ID" value="OWM77423.1"/>
    <property type="molecule type" value="Genomic_DNA"/>
</dbReference>
<accession>A0A218WXP8</accession>
<dbReference type="Proteomes" id="UP000197138">
    <property type="component" value="Unassembled WGS sequence"/>
</dbReference>
<gene>
    <name evidence="1" type="ORF">CDL15_Pgr016820</name>
</gene>
<proteinExistence type="predicted"/>
<evidence type="ECO:0000313" key="1">
    <source>
        <dbReference type="EMBL" id="OWM77423.1"/>
    </source>
</evidence>
<sequence>MIWTRPKGEVRGLGATTTARQFTHQPEDGGSSYRAGGTMMAAIKQLRSWEDYTKFTVLKLKQELRKHNFGAELLQLKKPSKKDILSLYEKGVVCTKS</sequence>
<reference evidence="2" key="1">
    <citation type="journal article" date="2017" name="Plant J.">
        <title>The pomegranate (Punica granatum L.) genome and the genomics of punicalagin biosynthesis.</title>
        <authorList>
            <person name="Qin G."/>
            <person name="Xu C."/>
            <person name="Ming R."/>
            <person name="Tang H."/>
            <person name="Guyot R."/>
            <person name="Kramer E.M."/>
            <person name="Hu Y."/>
            <person name="Yi X."/>
            <person name="Qi Y."/>
            <person name="Xu X."/>
            <person name="Gao Z."/>
            <person name="Pan H."/>
            <person name="Jian J."/>
            <person name="Tian Y."/>
            <person name="Yue Z."/>
            <person name="Xu Y."/>
        </authorList>
    </citation>
    <scope>NUCLEOTIDE SEQUENCE [LARGE SCALE GENOMIC DNA]</scope>
    <source>
        <strain evidence="2">cv. Dabenzi</strain>
    </source>
</reference>
<evidence type="ECO:0000313" key="2">
    <source>
        <dbReference type="Proteomes" id="UP000197138"/>
    </source>
</evidence>